<evidence type="ECO:0000313" key="1">
    <source>
        <dbReference type="EMBL" id="GEQ20721.1"/>
    </source>
</evidence>
<sequence length="127" mass="15146">MEIFIYKTYEQWYKDKPYEVLEGSICQMENGLIAADTYIDNKNYRQVFSPTCNFAVVYKLEYGFFGVLKEINIYHNSESWRKSKPEISFSGEVCERECSDNYFVFINEDGYKQYLSLNGIYSVVYER</sequence>
<gene>
    <name evidence="2" type="ORF">AWN73_17715</name>
    <name evidence="1" type="ORF">CBU02nite_12270</name>
</gene>
<name>A0A0A6PXP0_CLOBU</name>
<dbReference type="Proteomes" id="UP000321089">
    <property type="component" value="Unassembled WGS sequence"/>
</dbReference>
<dbReference type="AlphaFoldDB" id="A0A0A6PXP0"/>
<comment type="caution">
    <text evidence="2">The sequence shown here is derived from an EMBL/GenBank/DDBJ whole genome shotgun (WGS) entry which is preliminary data.</text>
</comment>
<protein>
    <submittedName>
        <fullName evidence="2">Uncharacterized protein</fullName>
    </submittedName>
</protein>
<dbReference type="EMBL" id="LRDH01000132">
    <property type="protein sequence ID" value="PPV12823.1"/>
    <property type="molecule type" value="Genomic_DNA"/>
</dbReference>
<evidence type="ECO:0000313" key="2">
    <source>
        <dbReference type="EMBL" id="PPV12823.1"/>
    </source>
</evidence>
<evidence type="ECO:0000313" key="3">
    <source>
        <dbReference type="Proteomes" id="UP000238081"/>
    </source>
</evidence>
<organism evidence="2 3">
    <name type="scientific">Clostridium butyricum</name>
    <dbReference type="NCBI Taxonomy" id="1492"/>
    <lineage>
        <taxon>Bacteria</taxon>
        <taxon>Bacillati</taxon>
        <taxon>Bacillota</taxon>
        <taxon>Clostridia</taxon>
        <taxon>Eubacteriales</taxon>
        <taxon>Clostridiaceae</taxon>
        <taxon>Clostridium</taxon>
    </lineage>
</organism>
<reference evidence="1 4" key="2">
    <citation type="submission" date="2019-07" db="EMBL/GenBank/DDBJ databases">
        <title>Whole genome shotgun sequence of Clostridium butyricum NBRC 3858.</title>
        <authorList>
            <person name="Hosoyama A."/>
            <person name="Uohara A."/>
            <person name="Ohji S."/>
            <person name="Ichikawa N."/>
        </authorList>
    </citation>
    <scope>NUCLEOTIDE SEQUENCE [LARGE SCALE GENOMIC DNA]</scope>
    <source>
        <strain evidence="1 4">NBRC 3858</strain>
    </source>
</reference>
<dbReference type="RefSeq" id="WP_024040530.1">
    <property type="nucleotide sequence ID" value="NZ_BKBC01000011.1"/>
</dbReference>
<proteinExistence type="predicted"/>
<accession>A0A0A6PXP0</accession>
<reference evidence="2 3" key="1">
    <citation type="submission" date="2016-01" db="EMBL/GenBank/DDBJ databases">
        <title>Characterization of the Clostridium difficile lineages that are prevalent in Hong Kong and China.</title>
        <authorList>
            <person name="Kwok J.S.-L."/>
            <person name="Lam W.-Y."/>
            <person name="Ip M."/>
            <person name="Chan T.-F."/>
            <person name="Hawkey P.M."/>
            <person name="Tsui S.K.-W."/>
        </authorList>
    </citation>
    <scope>NUCLEOTIDE SEQUENCE [LARGE SCALE GENOMIC DNA]</scope>
    <source>
        <strain evidence="2 3">300064</strain>
    </source>
</reference>
<dbReference type="Proteomes" id="UP000238081">
    <property type="component" value="Unassembled WGS sequence"/>
</dbReference>
<dbReference type="EMBL" id="BKBC01000011">
    <property type="protein sequence ID" value="GEQ20721.1"/>
    <property type="molecule type" value="Genomic_DNA"/>
</dbReference>
<evidence type="ECO:0000313" key="4">
    <source>
        <dbReference type="Proteomes" id="UP000321089"/>
    </source>
</evidence>